<protein>
    <submittedName>
        <fullName evidence="2">Uncharacterized protein</fullName>
    </submittedName>
</protein>
<dbReference type="Proteomes" id="UP000317650">
    <property type="component" value="Chromosome 4"/>
</dbReference>
<evidence type="ECO:0000313" key="2">
    <source>
        <dbReference type="EMBL" id="THU71413.1"/>
    </source>
</evidence>
<evidence type="ECO:0000256" key="1">
    <source>
        <dbReference type="SAM" id="MobiDB-lite"/>
    </source>
</evidence>
<evidence type="ECO:0000313" key="3">
    <source>
        <dbReference type="Proteomes" id="UP000317650"/>
    </source>
</evidence>
<reference evidence="2 3" key="1">
    <citation type="journal article" date="2019" name="Nat. Plants">
        <title>Genome sequencing of Musa balbisiana reveals subgenome evolution and function divergence in polyploid bananas.</title>
        <authorList>
            <person name="Yao X."/>
        </authorList>
    </citation>
    <scope>NUCLEOTIDE SEQUENCE [LARGE SCALE GENOMIC DNA]</scope>
    <source>
        <strain evidence="3">cv. DH-PKW</strain>
        <tissue evidence="2">Leaves</tissue>
    </source>
</reference>
<name>A0A4S8K8W6_MUSBA</name>
<comment type="caution">
    <text evidence="2">The sequence shown here is derived from an EMBL/GenBank/DDBJ whole genome shotgun (WGS) entry which is preliminary data.</text>
</comment>
<keyword evidence="3" id="KW-1185">Reference proteome</keyword>
<gene>
    <name evidence="2" type="ORF">C4D60_Mb04t01120</name>
</gene>
<proteinExistence type="predicted"/>
<sequence length="107" mass="11892">MEFVKALELWKMQISMDSQVQLAKIKRIRCNSEERHRIIFNSSCELIISILIPILFRPTSVSSIKPIRIETYGAALGLPPSTNPPICSTGTHAGPSGGSHDEILFTR</sequence>
<feature type="region of interest" description="Disordered" evidence="1">
    <location>
        <begin position="85"/>
        <end position="107"/>
    </location>
</feature>
<dbReference type="AlphaFoldDB" id="A0A4S8K8W6"/>
<dbReference type="EMBL" id="PYDT01000001">
    <property type="protein sequence ID" value="THU71413.1"/>
    <property type="molecule type" value="Genomic_DNA"/>
</dbReference>
<accession>A0A4S8K8W6</accession>
<organism evidence="2 3">
    <name type="scientific">Musa balbisiana</name>
    <name type="common">Banana</name>
    <dbReference type="NCBI Taxonomy" id="52838"/>
    <lineage>
        <taxon>Eukaryota</taxon>
        <taxon>Viridiplantae</taxon>
        <taxon>Streptophyta</taxon>
        <taxon>Embryophyta</taxon>
        <taxon>Tracheophyta</taxon>
        <taxon>Spermatophyta</taxon>
        <taxon>Magnoliopsida</taxon>
        <taxon>Liliopsida</taxon>
        <taxon>Zingiberales</taxon>
        <taxon>Musaceae</taxon>
        <taxon>Musa</taxon>
    </lineage>
</organism>